<feature type="chain" id="PRO_5039887286" evidence="1">
    <location>
        <begin position="26"/>
        <end position="101"/>
    </location>
</feature>
<evidence type="ECO:0000256" key="1">
    <source>
        <dbReference type="SAM" id="SignalP"/>
    </source>
</evidence>
<gene>
    <name evidence="2" type="ORF">PVAND_000087</name>
</gene>
<accession>A0A9J6BJ94</accession>
<dbReference type="AlphaFoldDB" id="A0A9J6BJ94"/>
<evidence type="ECO:0000313" key="3">
    <source>
        <dbReference type="Proteomes" id="UP001107558"/>
    </source>
</evidence>
<sequence length="101" mass="11031">MKILEFQIAILTILQINSINSAVLACQSTTPPCVISSITPVTSVNEVIIVDGQPSNYSDEFTAFLSFNEPVVLNFIPTKLFTIFPNLDIITLNNVSLTTIV</sequence>
<feature type="signal peptide" evidence="1">
    <location>
        <begin position="1"/>
        <end position="25"/>
    </location>
</feature>
<dbReference type="EMBL" id="JADBJN010000003">
    <property type="protein sequence ID" value="KAG5669794.1"/>
    <property type="molecule type" value="Genomic_DNA"/>
</dbReference>
<dbReference type="Proteomes" id="UP001107558">
    <property type="component" value="Chromosome 3"/>
</dbReference>
<evidence type="ECO:0000313" key="2">
    <source>
        <dbReference type="EMBL" id="KAG5669794.1"/>
    </source>
</evidence>
<name>A0A9J6BJ94_POLVA</name>
<organism evidence="2 3">
    <name type="scientific">Polypedilum vanderplanki</name>
    <name type="common">Sleeping chironomid midge</name>
    <dbReference type="NCBI Taxonomy" id="319348"/>
    <lineage>
        <taxon>Eukaryota</taxon>
        <taxon>Metazoa</taxon>
        <taxon>Ecdysozoa</taxon>
        <taxon>Arthropoda</taxon>
        <taxon>Hexapoda</taxon>
        <taxon>Insecta</taxon>
        <taxon>Pterygota</taxon>
        <taxon>Neoptera</taxon>
        <taxon>Endopterygota</taxon>
        <taxon>Diptera</taxon>
        <taxon>Nematocera</taxon>
        <taxon>Chironomoidea</taxon>
        <taxon>Chironomidae</taxon>
        <taxon>Chironominae</taxon>
        <taxon>Polypedilum</taxon>
        <taxon>Polypedilum</taxon>
    </lineage>
</organism>
<proteinExistence type="predicted"/>
<comment type="caution">
    <text evidence="2">The sequence shown here is derived from an EMBL/GenBank/DDBJ whole genome shotgun (WGS) entry which is preliminary data.</text>
</comment>
<protein>
    <submittedName>
        <fullName evidence="2">Uncharacterized protein</fullName>
    </submittedName>
</protein>
<keyword evidence="1" id="KW-0732">Signal</keyword>
<keyword evidence="3" id="KW-1185">Reference proteome</keyword>
<reference evidence="2" key="1">
    <citation type="submission" date="2021-03" db="EMBL/GenBank/DDBJ databases">
        <title>Chromosome level genome of the anhydrobiotic midge Polypedilum vanderplanki.</title>
        <authorList>
            <person name="Yoshida Y."/>
            <person name="Kikawada T."/>
            <person name="Gusev O."/>
        </authorList>
    </citation>
    <scope>NUCLEOTIDE SEQUENCE</scope>
    <source>
        <strain evidence="2">NIAS01</strain>
        <tissue evidence="2">Whole body or cell culture</tissue>
    </source>
</reference>
<dbReference type="PROSITE" id="PS51257">
    <property type="entry name" value="PROKAR_LIPOPROTEIN"/>
    <property type="match status" value="1"/>
</dbReference>